<keyword evidence="9" id="KW-0255">Endonuclease</keyword>
<dbReference type="Gene3D" id="1.10.340.30">
    <property type="entry name" value="Hypothetical protein, domain 2"/>
    <property type="match status" value="1"/>
</dbReference>
<keyword evidence="1" id="KW-0004">4Fe-4S</keyword>
<comment type="caution">
    <text evidence="9">The sequence shown here is derived from an EMBL/GenBank/DDBJ whole genome shotgun (WGS) entry which is preliminary data.</text>
</comment>
<keyword evidence="10" id="KW-1185">Reference proteome</keyword>
<dbReference type="GO" id="GO:0006285">
    <property type="term" value="P:base-excision repair, AP site formation"/>
    <property type="evidence" value="ECO:0007669"/>
    <property type="project" value="TreeGrafter"/>
</dbReference>
<protein>
    <submittedName>
        <fullName evidence="9">Endonuclease-3</fullName>
    </submittedName>
</protein>
<sequence>MGQTDFETIAAKLRGALGSPAELHRVSPLNWCHSPLEVLLATVLTQATNDTNALRAWRNFTARFPEPEMALEVPPEELAEVIRPAGLAAQRAAAIRSILEGVRERFGRFSLDDLADDPAAAWQFLTGLPGVGPKTAACVMLFGMGQPIFPVDTHIHRVAGRLGWAAPSLDPGKMQRLLSEQVPVPLQAELHILLLNLGRRYCRPHQPACASCPLQADCPAAKNFT</sequence>
<dbReference type="AlphaFoldDB" id="A0A4R1SB71"/>
<dbReference type="InterPro" id="IPR023170">
    <property type="entry name" value="HhH_base_excis_C"/>
</dbReference>
<dbReference type="GO" id="GO:0019104">
    <property type="term" value="F:DNA N-glycosylase activity"/>
    <property type="evidence" value="ECO:0007669"/>
    <property type="project" value="TreeGrafter"/>
</dbReference>
<dbReference type="InterPro" id="IPR003265">
    <property type="entry name" value="HhH-GPD_domain"/>
</dbReference>
<evidence type="ECO:0000256" key="4">
    <source>
        <dbReference type="ARBA" id="ARBA00022801"/>
    </source>
</evidence>
<dbReference type="PANTHER" id="PTHR10359:SF18">
    <property type="entry name" value="ENDONUCLEASE III"/>
    <property type="match status" value="1"/>
</dbReference>
<dbReference type="Gene3D" id="1.10.1670.10">
    <property type="entry name" value="Helix-hairpin-Helix base-excision DNA repair enzymes (C-terminal)"/>
    <property type="match status" value="1"/>
</dbReference>
<dbReference type="CDD" id="cd00056">
    <property type="entry name" value="ENDO3c"/>
    <property type="match status" value="1"/>
</dbReference>
<feature type="domain" description="HhH-GPD" evidence="8">
    <location>
        <begin position="44"/>
        <end position="200"/>
    </location>
</feature>
<dbReference type="GO" id="GO:0004519">
    <property type="term" value="F:endonuclease activity"/>
    <property type="evidence" value="ECO:0007669"/>
    <property type="project" value="UniProtKB-KW"/>
</dbReference>
<evidence type="ECO:0000256" key="2">
    <source>
        <dbReference type="ARBA" id="ARBA00022723"/>
    </source>
</evidence>
<evidence type="ECO:0000256" key="1">
    <source>
        <dbReference type="ARBA" id="ARBA00022485"/>
    </source>
</evidence>
<evidence type="ECO:0000256" key="3">
    <source>
        <dbReference type="ARBA" id="ARBA00022763"/>
    </source>
</evidence>
<gene>
    <name evidence="9" type="ORF">EDC14_100175</name>
</gene>
<keyword evidence="9" id="KW-0540">Nuclease</keyword>
<keyword evidence="2" id="KW-0479">Metal-binding</keyword>
<dbReference type="EMBL" id="SLUN01000001">
    <property type="protein sequence ID" value="TCL76795.1"/>
    <property type="molecule type" value="Genomic_DNA"/>
</dbReference>
<dbReference type="Proteomes" id="UP000295008">
    <property type="component" value="Unassembled WGS sequence"/>
</dbReference>
<reference evidence="9 10" key="1">
    <citation type="submission" date="2019-03" db="EMBL/GenBank/DDBJ databases">
        <title>Genomic Encyclopedia of Type Strains, Phase IV (KMG-IV): sequencing the most valuable type-strain genomes for metagenomic binning, comparative biology and taxonomic classification.</title>
        <authorList>
            <person name="Goeker M."/>
        </authorList>
    </citation>
    <scope>NUCLEOTIDE SEQUENCE [LARGE SCALE GENOMIC DNA]</scope>
    <source>
        <strain evidence="9 10">LX-B</strain>
    </source>
</reference>
<keyword evidence="5" id="KW-0408">Iron</keyword>
<keyword evidence="6" id="KW-0411">Iron-sulfur</keyword>
<proteinExistence type="predicted"/>
<keyword evidence="3" id="KW-0227">DNA damage</keyword>
<dbReference type="SUPFAM" id="SSF48150">
    <property type="entry name" value="DNA-glycosylase"/>
    <property type="match status" value="1"/>
</dbReference>
<evidence type="ECO:0000313" key="10">
    <source>
        <dbReference type="Proteomes" id="UP000295008"/>
    </source>
</evidence>
<evidence type="ECO:0000256" key="7">
    <source>
        <dbReference type="ARBA" id="ARBA00023295"/>
    </source>
</evidence>
<evidence type="ECO:0000313" key="9">
    <source>
        <dbReference type="EMBL" id="TCL76795.1"/>
    </source>
</evidence>
<name>A0A4R1SB71_HYDET</name>
<keyword evidence="4" id="KW-0378">Hydrolase</keyword>
<keyword evidence="7" id="KW-0326">Glycosidase</keyword>
<evidence type="ECO:0000256" key="5">
    <source>
        <dbReference type="ARBA" id="ARBA00023004"/>
    </source>
</evidence>
<accession>A0A4R1SB71</accession>
<organism evidence="9 10">
    <name type="scientific">Hydrogenispora ethanolica</name>
    <dbReference type="NCBI Taxonomy" id="1082276"/>
    <lineage>
        <taxon>Bacteria</taxon>
        <taxon>Bacillati</taxon>
        <taxon>Bacillota</taxon>
        <taxon>Hydrogenispora</taxon>
    </lineage>
</organism>
<dbReference type="SMART" id="SM00478">
    <property type="entry name" value="ENDO3c"/>
    <property type="match status" value="1"/>
</dbReference>
<evidence type="ECO:0000256" key="6">
    <source>
        <dbReference type="ARBA" id="ARBA00023014"/>
    </source>
</evidence>
<dbReference type="InterPro" id="IPR011257">
    <property type="entry name" value="DNA_glycosylase"/>
</dbReference>
<dbReference type="GO" id="GO:0051539">
    <property type="term" value="F:4 iron, 4 sulfur cluster binding"/>
    <property type="evidence" value="ECO:0007669"/>
    <property type="project" value="UniProtKB-KW"/>
</dbReference>
<dbReference type="Pfam" id="PF00730">
    <property type="entry name" value="HhH-GPD"/>
    <property type="match status" value="1"/>
</dbReference>
<dbReference type="PIRSF" id="PIRSF001435">
    <property type="entry name" value="Nth"/>
    <property type="match status" value="1"/>
</dbReference>
<dbReference type="PANTHER" id="PTHR10359">
    <property type="entry name" value="A/G-SPECIFIC ADENINE GLYCOSYLASE/ENDONUCLEASE III"/>
    <property type="match status" value="1"/>
</dbReference>
<evidence type="ECO:0000259" key="8">
    <source>
        <dbReference type="SMART" id="SM00478"/>
    </source>
</evidence>
<dbReference type="RefSeq" id="WP_165907676.1">
    <property type="nucleotide sequence ID" value="NZ_SLUN01000001.1"/>
</dbReference>
<dbReference type="GO" id="GO:0046872">
    <property type="term" value="F:metal ion binding"/>
    <property type="evidence" value="ECO:0007669"/>
    <property type="project" value="UniProtKB-KW"/>
</dbReference>